<dbReference type="Proteomes" id="UP001218218">
    <property type="component" value="Unassembled WGS sequence"/>
</dbReference>
<dbReference type="AlphaFoldDB" id="A0AAD7A877"/>
<dbReference type="EMBL" id="JARIHO010000013">
    <property type="protein sequence ID" value="KAJ7351633.1"/>
    <property type="molecule type" value="Genomic_DNA"/>
</dbReference>
<name>A0AAD7A877_9AGAR</name>
<accession>A0AAD7A877</accession>
<evidence type="ECO:0000313" key="3">
    <source>
        <dbReference type="EMBL" id="KAJ7351633.1"/>
    </source>
</evidence>
<feature type="region of interest" description="Disordered" evidence="1">
    <location>
        <begin position="161"/>
        <end position="192"/>
    </location>
</feature>
<reference evidence="2" key="1">
    <citation type="submission" date="2023-03" db="EMBL/GenBank/DDBJ databases">
        <title>Massive genome expansion in bonnet fungi (Mycena s.s.) driven by repeated elements and novel gene families across ecological guilds.</title>
        <authorList>
            <consortium name="Lawrence Berkeley National Laboratory"/>
            <person name="Harder C.B."/>
            <person name="Miyauchi S."/>
            <person name="Viragh M."/>
            <person name="Kuo A."/>
            <person name="Thoen E."/>
            <person name="Andreopoulos B."/>
            <person name="Lu D."/>
            <person name="Skrede I."/>
            <person name="Drula E."/>
            <person name="Henrissat B."/>
            <person name="Morin E."/>
            <person name="Kohler A."/>
            <person name="Barry K."/>
            <person name="LaButti K."/>
            <person name="Morin E."/>
            <person name="Salamov A."/>
            <person name="Lipzen A."/>
            <person name="Mereny Z."/>
            <person name="Hegedus B."/>
            <person name="Baldrian P."/>
            <person name="Stursova M."/>
            <person name="Weitz H."/>
            <person name="Taylor A."/>
            <person name="Grigoriev I.V."/>
            <person name="Nagy L.G."/>
            <person name="Martin F."/>
            <person name="Kauserud H."/>
        </authorList>
    </citation>
    <scope>NUCLEOTIDE SEQUENCE</scope>
    <source>
        <strain evidence="2">CBHHK002</strain>
    </source>
</reference>
<evidence type="ECO:0000256" key="1">
    <source>
        <dbReference type="SAM" id="MobiDB-lite"/>
    </source>
</evidence>
<sequence length="463" mass="50968">MPLSRIPSPFTSLSRKVNMQDRAVIYRNLSAEQPVALYRVDTAQLEAAKVVHQKIHSLTNNTFDLVVFHSKGEHPLEIQLQADSYPKACLSNHPTLMDGLNIAATSWFDFYSYAGWKTMQASTYFSVDKSNPTVIRLRPSLRVALDPADCPGIDNFIRKQSRKRTGTALVSPPKKAARTETNPTPGHRRDTIEVADSSPTKFSTLLLLARTEAATPSHHREIIEIPDSPPATSSTFPSTSRALIPPFPQLPPPSEPTEKRFPDAFYLYEHDKGWREYDTIRDSTSGKSSIPAHFARLFPRAKYSHTTVTLWRNFFLRAPLHLKQHYVALGRTEEGSWKAFVAGVRNGLPLPSSSSTGASFLPIIVKSESQLATVPAPVPSAPLDMDPVMSLPSSTPTPRPDTELLAIPAFGVCDFCDIPLTIALSAKLIQLTPKSHSVPMPANPNHCVARTVTPSVVLSTPPT</sequence>
<proteinExistence type="predicted"/>
<keyword evidence="4" id="KW-1185">Reference proteome</keyword>
<gene>
    <name evidence="3" type="ORF">DFH08DRAFT_1078526</name>
    <name evidence="2" type="ORF">DFH08DRAFT_993314</name>
</gene>
<dbReference type="EMBL" id="JARIHO010000013">
    <property type="protein sequence ID" value="KAJ7351625.1"/>
    <property type="molecule type" value="Genomic_DNA"/>
</dbReference>
<comment type="caution">
    <text evidence="2">The sequence shown here is derived from an EMBL/GenBank/DDBJ whole genome shotgun (WGS) entry which is preliminary data.</text>
</comment>
<protein>
    <submittedName>
        <fullName evidence="2">Uncharacterized protein</fullName>
    </submittedName>
</protein>
<organism evidence="2 4">
    <name type="scientific">Mycena albidolilacea</name>
    <dbReference type="NCBI Taxonomy" id="1033008"/>
    <lineage>
        <taxon>Eukaryota</taxon>
        <taxon>Fungi</taxon>
        <taxon>Dikarya</taxon>
        <taxon>Basidiomycota</taxon>
        <taxon>Agaricomycotina</taxon>
        <taxon>Agaricomycetes</taxon>
        <taxon>Agaricomycetidae</taxon>
        <taxon>Agaricales</taxon>
        <taxon>Marasmiineae</taxon>
        <taxon>Mycenaceae</taxon>
        <taxon>Mycena</taxon>
    </lineage>
</organism>
<evidence type="ECO:0000313" key="2">
    <source>
        <dbReference type="EMBL" id="KAJ7351625.1"/>
    </source>
</evidence>
<evidence type="ECO:0000313" key="4">
    <source>
        <dbReference type="Proteomes" id="UP001218218"/>
    </source>
</evidence>